<dbReference type="PANTHER" id="PTHR24093">
    <property type="entry name" value="CATION TRANSPORTING ATPASE"/>
    <property type="match status" value="1"/>
</dbReference>
<evidence type="ECO:0000256" key="6">
    <source>
        <dbReference type="ARBA" id="ARBA00022842"/>
    </source>
</evidence>
<dbReference type="InterPro" id="IPR001757">
    <property type="entry name" value="P_typ_ATPase"/>
</dbReference>
<dbReference type="Pfam" id="PF00690">
    <property type="entry name" value="Cation_ATPase_N"/>
    <property type="match status" value="1"/>
</dbReference>
<dbReference type="GO" id="GO:0005388">
    <property type="term" value="F:P-type calcium transporter activity"/>
    <property type="evidence" value="ECO:0007669"/>
    <property type="project" value="TreeGrafter"/>
</dbReference>
<name>A0A269TJI2_9BACT</name>
<sequence>MKNDFLNTGLTSQEVIESRNKYGSNKLAEKKQKNAFQIFLKNLFDLMTILLFAAAIISLGLTIDNGVKNGFDQTSVHVGFFETFIIIFVIIVNALIGTFQTLKANKAVKSLSKLSQSQVRVIRDSKLQLIDSEELVIGDLIVFESGEKIAADAQIVEASQLRINESILTGESLAIEKNADPVKIKSEILGEQLNRVFSATSVINGTGKAIVDAIGDNSEIGKISQMVNQEKKLKSPLEIKLDKLGKIFFISGLTLFVAYFIIAILLLGVENVSSSWSTALVGGISLAVAAIPEGLITFTTIIQTLGMKNMAHKNAIIKELNIVETLGNLAIICSDKTGTLTQNKMTLVNLFTLENKSTSTLKREAENDLIKKSVLCTDASYEILKDGSENLIGDPTETSILGFAHKYKIEKDDLLNKSPRLASLPFDSDRKLMTVINKIDGQIYAITKGAPDVLLNCCSNLNSAKVNEIKSTIKSYNDKAYRTLAIAQKVISEKDLANNFNHEFIENDLQFLGLVAMIDPPREEAKIAIQETINAGIKTIMITGDHVDTAVAIAKELKIFQDGDIALSGEQLAKLSDQELKEKLIKISVYARVNPSDKIRIVKAWQELDQVVAMTGDGVNDAPALKAADVGTAMGITGTEVSKDAADMIIVDDNFATIVKAVDNGRKIYLKIKRVIQNLITTSLVELIVAFLGMIIFTLVYGEYLKGADFAVFSAAQLLWINLLTHGFPAVALGLQESKNYVMDVRPYSKFESIFARRMGIDLIWQSLIISFLALLGYALGIEYIKSLAENDPVQYLYLVTLNNVDNSLSPNAVMGHLMNYYGSAVGFLVVGIAAVFNSLNLISEDSLFKVKLRDSYIVLSSVLFSFIMLLIAVGVSNLAQLFHMPKDFFENTNLVLISFFFGISIFPILEVYKLIRKKLFKKIKSEQITSFELIKKPSRKNNKISI</sequence>
<feature type="transmembrane region" description="Helical" evidence="10">
    <location>
        <begin position="896"/>
        <end position="916"/>
    </location>
</feature>
<dbReference type="PROSITE" id="PS00154">
    <property type="entry name" value="ATPASE_E1_E2"/>
    <property type="match status" value="1"/>
</dbReference>
<dbReference type="InterPro" id="IPR036412">
    <property type="entry name" value="HAD-like_sf"/>
</dbReference>
<dbReference type="Gene3D" id="2.70.150.10">
    <property type="entry name" value="Calcium-transporting ATPase, cytoplasmic transduction domain A"/>
    <property type="match status" value="1"/>
</dbReference>
<dbReference type="SUPFAM" id="SSF56784">
    <property type="entry name" value="HAD-like"/>
    <property type="match status" value="1"/>
</dbReference>
<dbReference type="SFLD" id="SFLDS00003">
    <property type="entry name" value="Haloacid_Dehalogenase"/>
    <property type="match status" value="1"/>
</dbReference>
<dbReference type="SFLD" id="SFLDG00002">
    <property type="entry name" value="C1.7:_P-type_atpase_like"/>
    <property type="match status" value="1"/>
</dbReference>
<dbReference type="GO" id="GO:0046872">
    <property type="term" value="F:metal ion binding"/>
    <property type="evidence" value="ECO:0007669"/>
    <property type="project" value="UniProtKB-KW"/>
</dbReference>
<feature type="transmembrane region" description="Helical" evidence="10">
    <location>
        <begin position="43"/>
        <end position="63"/>
    </location>
</feature>
<dbReference type="InterPro" id="IPR023299">
    <property type="entry name" value="ATPase_P-typ_cyto_dom_N"/>
</dbReference>
<evidence type="ECO:0000256" key="9">
    <source>
        <dbReference type="ARBA" id="ARBA00023136"/>
    </source>
</evidence>
<comment type="subcellular location">
    <subcellularLocation>
        <location evidence="1">Membrane</location>
        <topology evidence="1">Multi-pass membrane protein</topology>
    </subcellularLocation>
</comment>
<gene>
    <name evidence="12" type="ORF">CJJ23_03535</name>
</gene>
<dbReference type="OrthoDB" id="9813266at2"/>
<dbReference type="GO" id="GO:0005886">
    <property type="term" value="C:plasma membrane"/>
    <property type="evidence" value="ECO:0007669"/>
    <property type="project" value="TreeGrafter"/>
</dbReference>
<evidence type="ECO:0000256" key="8">
    <source>
        <dbReference type="ARBA" id="ARBA00022989"/>
    </source>
</evidence>
<proteinExistence type="predicted"/>
<dbReference type="Pfam" id="PF00689">
    <property type="entry name" value="Cation_ATPase_C"/>
    <property type="match status" value="1"/>
</dbReference>
<dbReference type="PRINTS" id="PR00120">
    <property type="entry name" value="HATPASE"/>
</dbReference>
<feature type="transmembrane region" description="Helical" evidence="10">
    <location>
        <begin position="675"/>
        <end position="700"/>
    </location>
</feature>
<evidence type="ECO:0000259" key="11">
    <source>
        <dbReference type="SMART" id="SM00831"/>
    </source>
</evidence>
<keyword evidence="8 10" id="KW-1133">Transmembrane helix</keyword>
<keyword evidence="7" id="KW-1278">Translocase</keyword>
<evidence type="ECO:0000256" key="2">
    <source>
        <dbReference type="ARBA" id="ARBA00022692"/>
    </source>
</evidence>
<protein>
    <recommendedName>
        <fullName evidence="11">Cation-transporting P-type ATPase N-terminal domain-containing protein</fullName>
    </recommendedName>
</protein>
<feature type="transmembrane region" description="Helical" evidence="10">
    <location>
        <begin position="763"/>
        <end position="785"/>
    </location>
</feature>
<dbReference type="Pfam" id="PF13246">
    <property type="entry name" value="Cation_ATPase"/>
    <property type="match status" value="1"/>
</dbReference>
<feature type="transmembrane region" description="Helical" evidence="10">
    <location>
        <begin position="279"/>
        <end position="302"/>
    </location>
</feature>
<dbReference type="RefSeq" id="WP_095334984.1">
    <property type="nucleotide sequence ID" value="NZ_NQNY01000011.1"/>
</dbReference>
<dbReference type="SFLD" id="SFLDF00027">
    <property type="entry name" value="p-type_atpase"/>
    <property type="match status" value="1"/>
</dbReference>
<evidence type="ECO:0000256" key="3">
    <source>
        <dbReference type="ARBA" id="ARBA00022723"/>
    </source>
</evidence>
<dbReference type="Gene3D" id="1.20.1110.10">
    <property type="entry name" value="Calcium-transporting ATPase, transmembrane domain"/>
    <property type="match status" value="1"/>
</dbReference>
<feature type="domain" description="Cation-transporting P-type ATPase N-terminal" evidence="11">
    <location>
        <begin position="3"/>
        <end position="63"/>
    </location>
</feature>
<dbReference type="GO" id="GO:0005524">
    <property type="term" value="F:ATP binding"/>
    <property type="evidence" value="ECO:0007669"/>
    <property type="project" value="UniProtKB-KW"/>
</dbReference>
<feature type="transmembrane region" description="Helical" evidence="10">
    <location>
        <begin position="821"/>
        <end position="844"/>
    </location>
</feature>
<feature type="transmembrane region" description="Helical" evidence="10">
    <location>
        <begin position="712"/>
        <end position="735"/>
    </location>
</feature>
<reference evidence="13" key="1">
    <citation type="submission" date="2017-08" db="EMBL/GenBank/DDBJ databases">
        <authorList>
            <person name="Alvarez-Ponce D."/>
            <person name="Weitzman C.L."/>
            <person name="Tillett R.L."/>
            <person name="Sandmeier F.C."/>
            <person name="Tracy C.R."/>
        </authorList>
    </citation>
    <scope>NUCLEOTIDE SEQUENCE [LARGE SCALE GENOMIC DNA]</scope>
    <source>
        <strain evidence="13">723</strain>
    </source>
</reference>
<evidence type="ECO:0000256" key="10">
    <source>
        <dbReference type="SAM" id="Phobius"/>
    </source>
</evidence>
<evidence type="ECO:0000256" key="5">
    <source>
        <dbReference type="ARBA" id="ARBA00022840"/>
    </source>
</evidence>
<keyword evidence="2 10" id="KW-0812">Transmembrane</keyword>
<dbReference type="InterPro" id="IPR059000">
    <property type="entry name" value="ATPase_P-type_domA"/>
</dbReference>
<dbReference type="NCBIfam" id="TIGR01494">
    <property type="entry name" value="ATPase_P-type"/>
    <property type="match status" value="3"/>
</dbReference>
<evidence type="ECO:0000313" key="13">
    <source>
        <dbReference type="Proteomes" id="UP000216943"/>
    </source>
</evidence>
<dbReference type="SMART" id="SM00831">
    <property type="entry name" value="Cation_ATPase_N"/>
    <property type="match status" value="1"/>
</dbReference>
<dbReference type="InterPro" id="IPR044492">
    <property type="entry name" value="P_typ_ATPase_HD_dom"/>
</dbReference>
<feature type="transmembrane region" description="Helical" evidence="10">
    <location>
        <begin position="856"/>
        <end position="876"/>
    </location>
</feature>
<dbReference type="InterPro" id="IPR018303">
    <property type="entry name" value="ATPase_P-typ_P_site"/>
</dbReference>
<dbReference type="EMBL" id="NQNY01000011">
    <property type="protein sequence ID" value="PAK21186.1"/>
    <property type="molecule type" value="Genomic_DNA"/>
</dbReference>
<keyword evidence="9 10" id="KW-0472">Membrane</keyword>
<dbReference type="SUPFAM" id="SSF81653">
    <property type="entry name" value="Calcium ATPase, transduction domain A"/>
    <property type="match status" value="1"/>
</dbReference>
<evidence type="ECO:0000256" key="7">
    <source>
        <dbReference type="ARBA" id="ARBA00022967"/>
    </source>
</evidence>
<dbReference type="InterPro" id="IPR023298">
    <property type="entry name" value="ATPase_P-typ_TM_dom_sf"/>
</dbReference>
<evidence type="ECO:0000256" key="4">
    <source>
        <dbReference type="ARBA" id="ARBA00022741"/>
    </source>
</evidence>
<dbReference type="InterPro" id="IPR004014">
    <property type="entry name" value="ATPase_P-typ_cation-transptr_N"/>
</dbReference>
<dbReference type="AlphaFoldDB" id="A0A269TJI2"/>
<dbReference type="InterPro" id="IPR023214">
    <property type="entry name" value="HAD_sf"/>
</dbReference>
<dbReference type="Gene3D" id="3.40.1110.10">
    <property type="entry name" value="Calcium-transporting ATPase, cytoplasmic domain N"/>
    <property type="match status" value="1"/>
</dbReference>
<dbReference type="SUPFAM" id="SSF81665">
    <property type="entry name" value="Calcium ATPase, transmembrane domain M"/>
    <property type="match status" value="1"/>
</dbReference>
<dbReference type="Gene3D" id="3.40.50.1000">
    <property type="entry name" value="HAD superfamily/HAD-like"/>
    <property type="match status" value="1"/>
</dbReference>
<keyword evidence="5" id="KW-0067">ATP-binding</keyword>
<accession>A0A269TJI2</accession>
<organism evidence="12 13">
    <name type="scientific">Mycoplasmopsis agassizii</name>
    <dbReference type="NCBI Taxonomy" id="33922"/>
    <lineage>
        <taxon>Bacteria</taxon>
        <taxon>Bacillati</taxon>
        <taxon>Mycoplasmatota</taxon>
        <taxon>Mycoplasmoidales</taxon>
        <taxon>Metamycoplasmataceae</taxon>
        <taxon>Mycoplasmopsis</taxon>
    </lineage>
</organism>
<dbReference type="PANTHER" id="PTHR24093:SF506">
    <property type="entry name" value="CATION-TRANSPORTING ATPASE PMA1"/>
    <property type="match status" value="1"/>
</dbReference>
<feature type="transmembrane region" description="Helical" evidence="10">
    <location>
        <begin position="75"/>
        <end position="96"/>
    </location>
</feature>
<keyword evidence="3" id="KW-0479">Metal-binding</keyword>
<keyword evidence="6" id="KW-0460">Magnesium</keyword>
<dbReference type="PRINTS" id="PR00119">
    <property type="entry name" value="CATATPASE"/>
</dbReference>
<dbReference type="InterPro" id="IPR008250">
    <property type="entry name" value="ATPase_P-typ_transduc_dom_A_sf"/>
</dbReference>
<comment type="caution">
    <text evidence="12">The sequence shown here is derived from an EMBL/GenBank/DDBJ whole genome shotgun (WGS) entry which is preliminary data.</text>
</comment>
<keyword evidence="4" id="KW-0547">Nucleotide-binding</keyword>
<evidence type="ECO:0000256" key="1">
    <source>
        <dbReference type="ARBA" id="ARBA00004141"/>
    </source>
</evidence>
<dbReference type="InterPro" id="IPR006068">
    <property type="entry name" value="ATPase_P-typ_cation-transptr_C"/>
</dbReference>
<feature type="transmembrane region" description="Helical" evidence="10">
    <location>
        <begin position="247"/>
        <end position="267"/>
    </location>
</feature>
<dbReference type="Proteomes" id="UP000216943">
    <property type="component" value="Unassembled WGS sequence"/>
</dbReference>
<dbReference type="Pfam" id="PF00122">
    <property type="entry name" value="E1-E2_ATPase"/>
    <property type="match status" value="1"/>
</dbReference>
<evidence type="ECO:0000313" key="12">
    <source>
        <dbReference type="EMBL" id="PAK21186.1"/>
    </source>
</evidence>
<dbReference type="GO" id="GO:0016887">
    <property type="term" value="F:ATP hydrolysis activity"/>
    <property type="evidence" value="ECO:0007669"/>
    <property type="project" value="InterPro"/>
</dbReference>